<accession>A0A1I8ETF5</accession>
<dbReference type="GO" id="GO:0004181">
    <property type="term" value="F:metallocarboxypeptidase activity"/>
    <property type="evidence" value="ECO:0007669"/>
    <property type="project" value="InterPro"/>
</dbReference>
<protein>
    <submittedName>
        <fullName evidence="5">Peptidase_M14 domain-containing protein</fullName>
    </submittedName>
</protein>
<dbReference type="Gene3D" id="3.40.630.10">
    <property type="entry name" value="Zn peptidases"/>
    <property type="match status" value="2"/>
</dbReference>
<evidence type="ECO:0000256" key="2">
    <source>
        <dbReference type="ARBA" id="ARBA00005988"/>
    </source>
</evidence>
<dbReference type="InterPro" id="IPR000834">
    <property type="entry name" value="Peptidase_M14"/>
</dbReference>
<dbReference type="SMART" id="SM00631">
    <property type="entry name" value="Zn_pept"/>
    <property type="match status" value="1"/>
</dbReference>
<dbReference type="PROSITE" id="PS52035">
    <property type="entry name" value="PEPTIDASE_M14"/>
    <property type="match status" value="1"/>
</dbReference>
<feature type="domain" description="Peptidase M14" evidence="4">
    <location>
        <begin position="90"/>
        <end position="231"/>
    </location>
</feature>
<dbReference type="WBParaSite" id="maker-PairedContig_4722-snap-gene-0.6-mRNA-1">
    <property type="protein sequence ID" value="maker-PairedContig_4722-snap-gene-0.6-mRNA-1"/>
    <property type="gene ID" value="maker-PairedContig_4722-snap-gene-0.6"/>
</dbReference>
<dbReference type="PANTHER" id="PTHR11705:SF49">
    <property type="entry name" value="SHKT DOMAIN-CONTAINING PROTEIN"/>
    <property type="match status" value="1"/>
</dbReference>
<dbReference type="STRING" id="6293.A0A1I8ETF5"/>
<comment type="cofactor">
    <cofactor evidence="1">
        <name>Zn(2+)</name>
        <dbReference type="ChEBI" id="CHEBI:29105"/>
    </cofactor>
</comment>
<evidence type="ECO:0000256" key="3">
    <source>
        <dbReference type="PROSITE-ProRule" id="PRU01379"/>
    </source>
</evidence>
<evidence type="ECO:0000256" key="1">
    <source>
        <dbReference type="ARBA" id="ARBA00001947"/>
    </source>
</evidence>
<dbReference type="GO" id="GO:0008270">
    <property type="term" value="F:zinc ion binding"/>
    <property type="evidence" value="ECO:0007669"/>
    <property type="project" value="InterPro"/>
</dbReference>
<comment type="caution">
    <text evidence="3">Lacks conserved residue(s) required for the propagation of feature annotation.</text>
</comment>
<dbReference type="Pfam" id="PF00246">
    <property type="entry name" value="Peptidase_M14"/>
    <property type="match status" value="1"/>
</dbReference>
<comment type="similarity">
    <text evidence="2 3">Belongs to the peptidase M14 family.</text>
</comment>
<name>A0A1I8ETF5_WUCBA</name>
<evidence type="ECO:0000259" key="4">
    <source>
        <dbReference type="PROSITE" id="PS52035"/>
    </source>
</evidence>
<reference evidence="5" key="1">
    <citation type="submission" date="2016-11" db="UniProtKB">
        <authorList>
            <consortium name="WormBaseParasite"/>
        </authorList>
    </citation>
    <scope>IDENTIFICATION</scope>
    <source>
        <strain evidence="5">pt0022</strain>
    </source>
</reference>
<organism evidence="5">
    <name type="scientific">Wuchereria bancrofti</name>
    <dbReference type="NCBI Taxonomy" id="6293"/>
    <lineage>
        <taxon>Eukaryota</taxon>
        <taxon>Metazoa</taxon>
        <taxon>Ecdysozoa</taxon>
        <taxon>Nematoda</taxon>
        <taxon>Chromadorea</taxon>
        <taxon>Rhabditida</taxon>
        <taxon>Spirurina</taxon>
        <taxon>Spiruromorpha</taxon>
        <taxon>Filarioidea</taxon>
        <taxon>Onchocercidae</taxon>
        <taxon>Wuchereria</taxon>
    </lineage>
</organism>
<proteinExistence type="inferred from homology"/>
<dbReference type="PANTHER" id="PTHR11705">
    <property type="entry name" value="PROTEASE FAMILY M14 CARBOXYPEPTIDASE A,B"/>
    <property type="match status" value="1"/>
</dbReference>
<dbReference type="GO" id="GO:0006508">
    <property type="term" value="P:proteolysis"/>
    <property type="evidence" value="ECO:0007669"/>
    <property type="project" value="InterPro"/>
</dbReference>
<evidence type="ECO:0000313" key="5">
    <source>
        <dbReference type="WBParaSite" id="maker-PairedContig_4722-snap-gene-0.6-mRNA-1"/>
    </source>
</evidence>
<dbReference type="SUPFAM" id="SSF53187">
    <property type="entry name" value="Zn-dependent exopeptidases"/>
    <property type="match status" value="1"/>
</dbReference>
<dbReference type="AlphaFoldDB" id="A0A1I8ETF5"/>
<dbReference type="PRINTS" id="PR00765">
    <property type="entry name" value="CRBOXYPTASEA"/>
</dbReference>
<sequence length="231" mass="27252">MYEFIQFELKYRVLIIKREKKNGTFEQQQRYRDDSGSISGRSIIEFNKYDFYSYGSYNEMMKWLRSLARKYPEFVRNISIGKSHEKRSIDGLEVRLWRKNRSPFVCEKDQWGRNRCCRGVDLNRNFDFHFKESGSSDDPCAEIYQGKAPFSEPETRAVRDAIMSNRYRGRIDAFITLHTYSQLWIHPYGHRKDTYPGDIQDLYKVGKNATDALSKLYGTKYIVGSGADTLC</sequence>
<dbReference type="GO" id="GO:0005615">
    <property type="term" value="C:extracellular space"/>
    <property type="evidence" value="ECO:0007669"/>
    <property type="project" value="TreeGrafter"/>
</dbReference>